<dbReference type="AlphaFoldDB" id="A0A4R2JZR5"/>
<evidence type="ECO:0000313" key="2">
    <source>
        <dbReference type="Proteomes" id="UP000295680"/>
    </source>
</evidence>
<keyword evidence="2" id="KW-1185">Reference proteome</keyword>
<proteinExistence type="predicted"/>
<name>A0A4R2JZR5_9PSEU</name>
<dbReference type="Proteomes" id="UP000295680">
    <property type="component" value="Unassembled WGS sequence"/>
</dbReference>
<sequence length="161" mass="17860">MVVAHLGEVAPAFDIPGRRKDGTITGERLVRRFFWNVLRGAVGVPINVVLSVLGGGAANLFAREGHVTGPANAQALDLLDAARPAKNPWLVYSESHLAIIDTPLLYDPKDNTPPVILWHATQPHALQHNPRKRILTWPDGSAFEYHLSMEEANQQFHERPR</sequence>
<comment type="caution">
    <text evidence="1">The sequence shown here is derived from an EMBL/GenBank/DDBJ whole genome shotgun (WGS) entry which is preliminary data.</text>
</comment>
<accession>A0A4R2JZR5</accession>
<dbReference type="EMBL" id="SLWS01000002">
    <property type="protein sequence ID" value="TCO62938.1"/>
    <property type="molecule type" value="Genomic_DNA"/>
</dbReference>
<reference evidence="1 2" key="1">
    <citation type="submission" date="2019-03" db="EMBL/GenBank/DDBJ databases">
        <title>Genomic Encyclopedia of Type Strains, Phase IV (KMG-IV): sequencing the most valuable type-strain genomes for metagenomic binning, comparative biology and taxonomic classification.</title>
        <authorList>
            <person name="Goeker M."/>
        </authorList>
    </citation>
    <scope>NUCLEOTIDE SEQUENCE [LARGE SCALE GENOMIC DNA]</scope>
    <source>
        <strain evidence="1 2">DSM 45934</strain>
    </source>
</reference>
<evidence type="ECO:0000313" key="1">
    <source>
        <dbReference type="EMBL" id="TCO62938.1"/>
    </source>
</evidence>
<gene>
    <name evidence="1" type="ORF">EV192_1021078</name>
</gene>
<protein>
    <submittedName>
        <fullName evidence="1">Uncharacterized protein</fullName>
    </submittedName>
</protein>
<organism evidence="1 2">
    <name type="scientific">Actinocrispum wychmicini</name>
    <dbReference type="NCBI Taxonomy" id="1213861"/>
    <lineage>
        <taxon>Bacteria</taxon>
        <taxon>Bacillati</taxon>
        <taxon>Actinomycetota</taxon>
        <taxon>Actinomycetes</taxon>
        <taxon>Pseudonocardiales</taxon>
        <taxon>Pseudonocardiaceae</taxon>
        <taxon>Actinocrispum</taxon>
    </lineage>
</organism>